<proteinExistence type="predicted"/>
<gene>
    <name evidence="2" type="ORF">NSK_007141</name>
</gene>
<dbReference type="AlphaFoldDB" id="A0A4D9CTK1"/>
<evidence type="ECO:0000259" key="1">
    <source>
        <dbReference type="Pfam" id="PF13349"/>
    </source>
</evidence>
<dbReference type="Proteomes" id="UP000355283">
    <property type="component" value="Unassembled WGS sequence"/>
</dbReference>
<name>A0A4D9CTK1_9STRA</name>
<accession>A0A4D9CTK1</accession>
<organism evidence="2 3">
    <name type="scientific">Nannochloropsis salina CCMP1776</name>
    <dbReference type="NCBI Taxonomy" id="1027361"/>
    <lineage>
        <taxon>Eukaryota</taxon>
        <taxon>Sar</taxon>
        <taxon>Stramenopiles</taxon>
        <taxon>Ochrophyta</taxon>
        <taxon>Eustigmatophyceae</taxon>
        <taxon>Eustigmatales</taxon>
        <taxon>Monodopsidaceae</taxon>
        <taxon>Microchloropsis</taxon>
        <taxon>Microchloropsis salina</taxon>
    </lineage>
</organism>
<dbReference type="OrthoDB" id="78128at2759"/>
<dbReference type="PANTHER" id="PTHR34094:SF1">
    <property type="entry name" value="PROTEIN FAM185A"/>
    <property type="match status" value="1"/>
</dbReference>
<sequence length="496" mass="52292">MSRMPASSTFVLSHDFLRRLSPLHYLPLVRGGSSFSVRLHRVPAQISITSGWIDHTELRIDTPPHAPALDVQVLRGNGAKGTAEEESTLSTLSVSDAKILLPPDALKYMEGKYHVHITVPEKLHSLQAHLSQSPGTISVTSKVEGEGIDILSKQGDVHINKIRGVTVDVTAERGKVTVEKWLEGDVTVRAGRLTAKMVKGHRVRMLVRGREGEREAGRAEPGEVGREGEAPLTVEALYGKDAAILCTAEPEPASPLHREMEGGKGGRGGGEGEGTAVCIGRAHGALKVVATKGGVRLGGVNGSAVVQTGGGDREGGRAGGIDVRFEGLEPGQTNVLATQGGPVNLLVARDLQASLRVEGKAAVSSLLAALKEEGREGGKESVVGFDVLDQADGYVQGLLTGQPPTPSRQKLGGQTNSGQAGVGIGKIDLKGAQNQALKSFSQVNIEKPEDTGRKASILVRTQGEGGRLQIKTLSWMDAIKRDFGMEHVDYTPGGGR</sequence>
<dbReference type="InterPro" id="IPR025164">
    <property type="entry name" value="Toastrack_DUF4097"/>
</dbReference>
<reference evidence="2 3" key="1">
    <citation type="submission" date="2019-01" db="EMBL/GenBank/DDBJ databases">
        <title>Nuclear Genome Assembly of the Microalgal Biofuel strain Nannochloropsis salina CCMP1776.</title>
        <authorList>
            <person name="Hovde B."/>
        </authorList>
    </citation>
    <scope>NUCLEOTIDE SEQUENCE [LARGE SCALE GENOMIC DNA]</scope>
    <source>
        <strain evidence="2 3">CCMP1776</strain>
    </source>
</reference>
<dbReference type="EMBL" id="SDOX01000122">
    <property type="protein sequence ID" value="TFJ81894.1"/>
    <property type="molecule type" value="Genomic_DNA"/>
</dbReference>
<evidence type="ECO:0000313" key="3">
    <source>
        <dbReference type="Proteomes" id="UP000355283"/>
    </source>
</evidence>
<evidence type="ECO:0000313" key="2">
    <source>
        <dbReference type="EMBL" id="TFJ81894.1"/>
    </source>
</evidence>
<comment type="caution">
    <text evidence="2">The sequence shown here is derived from an EMBL/GenBank/DDBJ whole genome shotgun (WGS) entry which is preliminary data.</text>
</comment>
<dbReference type="Pfam" id="PF13349">
    <property type="entry name" value="DUF4097"/>
    <property type="match status" value="1"/>
</dbReference>
<protein>
    <recommendedName>
        <fullName evidence="1">DUF4097 domain-containing protein</fullName>
    </recommendedName>
</protein>
<dbReference type="PANTHER" id="PTHR34094">
    <property type="match status" value="1"/>
</dbReference>
<feature type="domain" description="DUF4097" evidence="1">
    <location>
        <begin position="109"/>
        <end position="179"/>
    </location>
</feature>
<keyword evidence="3" id="KW-1185">Reference proteome</keyword>